<dbReference type="AlphaFoldDB" id="A0A6A6DMF2"/>
<dbReference type="InterPro" id="IPR036291">
    <property type="entry name" value="NAD(P)-bd_dom_sf"/>
</dbReference>
<accession>A0A6A6DMF2</accession>
<name>A0A6A6DMF2_9PEZI</name>
<gene>
    <name evidence="1" type="ORF">K469DRAFT_802282</name>
</gene>
<proteinExistence type="predicted"/>
<dbReference type="Proteomes" id="UP000800200">
    <property type="component" value="Unassembled WGS sequence"/>
</dbReference>
<keyword evidence="2" id="KW-1185">Reference proteome</keyword>
<dbReference type="EMBL" id="ML994672">
    <property type="protein sequence ID" value="KAF2178806.1"/>
    <property type="molecule type" value="Genomic_DNA"/>
</dbReference>
<reference evidence="1" key="1">
    <citation type="journal article" date="2020" name="Stud. Mycol.">
        <title>101 Dothideomycetes genomes: a test case for predicting lifestyles and emergence of pathogens.</title>
        <authorList>
            <person name="Haridas S."/>
            <person name="Albert R."/>
            <person name="Binder M."/>
            <person name="Bloem J."/>
            <person name="Labutti K."/>
            <person name="Salamov A."/>
            <person name="Andreopoulos B."/>
            <person name="Baker S."/>
            <person name="Barry K."/>
            <person name="Bills G."/>
            <person name="Bluhm B."/>
            <person name="Cannon C."/>
            <person name="Castanera R."/>
            <person name="Culley D."/>
            <person name="Daum C."/>
            <person name="Ezra D."/>
            <person name="Gonzalez J."/>
            <person name="Henrissat B."/>
            <person name="Kuo A."/>
            <person name="Liang C."/>
            <person name="Lipzen A."/>
            <person name="Lutzoni F."/>
            <person name="Magnuson J."/>
            <person name="Mondo S."/>
            <person name="Nolan M."/>
            <person name="Ohm R."/>
            <person name="Pangilinan J."/>
            <person name="Park H.-J."/>
            <person name="Ramirez L."/>
            <person name="Alfaro M."/>
            <person name="Sun H."/>
            <person name="Tritt A."/>
            <person name="Yoshinaga Y."/>
            <person name="Zwiers L.-H."/>
            <person name="Turgeon B."/>
            <person name="Goodwin S."/>
            <person name="Spatafora J."/>
            <person name="Crous P."/>
            <person name="Grigoriev I."/>
        </authorList>
    </citation>
    <scope>NUCLEOTIDE SEQUENCE</scope>
    <source>
        <strain evidence="1">CBS 207.26</strain>
    </source>
</reference>
<dbReference type="OrthoDB" id="1933717at2759"/>
<protein>
    <submittedName>
        <fullName evidence="1">Uncharacterized protein</fullName>
    </submittedName>
</protein>
<organism evidence="1 2">
    <name type="scientific">Zopfia rhizophila CBS 207.26</name>
    <dbReference type="NCBI Taxonomy" id="1314779"/>
    <lineage>
        <taxon>Eukaryota</taxon>
        <taxon>Fungi</taxon>
        <taxon>Dikarya</taxon>
        <taxon>Ascomycota</taxon>
        <taxon>Pezizomycotina</taxon>
        <taxon>Dothideomycetes</taxon>
        <taxon>Dothideomycetes incertae sedis</taxon>
        <taxon>Zopfiaceae</taxon>
        <taxon>Zopfia</taxon>
    </lineage>
</organism>
<evidence type="ECO:0000313" key="1">
    <source>
        <dbReference type="EMBL" id="KAF2178806.1"/>
    </source>
</evidence>
<dbReference type="SUPFAM" id="SSF51735">
    <property type="entry name" value="NAD(P)-binding Rossmann-fold domains"/>
    <property type="match status" value="1"/>
</dbReference>
<evidence type="ECO:0000313" key="2">
    <source>
        <dbReference type="Proteomes" id="UP000800200"/>
    </source>
</evidence>
<sequence>MPFEAFIRSQPNPNEPVGTIISVNFNRAGVIYLGSSAHATSKLANHRSMEYLNLEYPTLWAFTLIPGIMKTDLIDPSYELYGKDKAGHTGALALYLASTRGDYLKGSLTSINWDIEEMEAHKEEIKNDLLKTTWIPFFLLALEMAFND</sequence>